<protein>
    <submittedName>
        <fullName evidence="1">ABC transporter</fullName>
    </submittedName>
</protein>
<name>A0A165N375_9BACL</name>
<proteinExistence type="predicted"/>
<gene>
    <name evidence="1" type="ORF">AWM68_14365</name>
</gene>
<organism evidence="1 2">
    <name type="scientific">Fictibacillus phosphorivorans</name>
    <dbReference type="NCBI Taxonomy" id="1221500"/>
    <lineage>
        <taxon>Bacteria</taxon>
        <taxon>Bacillati</taxon>
        <taxon>Bacillota</taxon>
        <taxon>Bacilli</taxon>
        <taxon>Bacillales</taxon>
        <taxon>Fictibacillaceae</taxon>
        <taxon>Fictibacillus</taxon>
    </lineage>
</organism>
<reference evidence="2" key="1">
    <citation type="submission" date="2016-01" db="EMBL/GenBank/DDBJ databases">
        <title>Draft genome of Chromobacterium sp. F49.</title>
        <authorList>
            <person name="Hong K.W."/>
        </authorList>
    </citation>
    <scope>NUCLEOTIDE SEQUENCE [LARGE SCALE GENOMIC DNA]</scope>
    <source>
        <strain evidence="2">P7IIIA</strain>
    </source>
</reference>
<dbReference type="AlphaFoldDB" id="A0A165N375"/>
<sequence>MIKMDKRLSEIYFRWEDKIDKDEWYFSNSFESITKDMSAEEAFNYIPNVVDMLLKLDDDYLIWETLYFLISLYNIAETTQIHLSLEDKWNELEEHIRNYDDSFGTPYNELKRYLRIKD</sequence>
<evidence type="ECO:0000313" key="1">
    <source>
        <dbReference type="EMBL" id="KZE64424.1"/>
    </source>
</evidence>
<evidence type="ECO:0000313" key="2">
    <source>
        <dbReference type="Proteomes" id="UP000076567"/>
    </source>
</evidence>
<keyword evidence="2" id="KW-1185">Reference proteome</keyword>
<dbReference type="OrthoDB" id="2454513at2"/>
<accession>A0A165N375</accession>
<dbReference type="EMBL" id="LRFC01000038">
    <property type="protein sequence ID" value="KZE64424.1"/>
    <property type="molecule type" value="Genomic_DNA"/>
</dbReference>
<dbReference type="Proteomes" id="UP000076567">
    <property type="component" value="Unassembled WGS sequence"/>
</dbReference>
<comment type="caution">
    <text evidence="1">The sequence shown here is derived from an EMBL/GenBank/DDBJ whole genome shotgun (WGS) entry which is preliminary data.</text>
</comment>